<organism evidence="1 2">
    <name type="scientific">Penicillium malachiteum</name>
    <dbReference type="NCBI Taxonomy" id="1324776"/>
    <lineage>
        <taxon>Eukaryota</taxon>
        <taxon>Fungi</taxon>
        <taxon>Dikarya</taxon>
        <taxon>Ascomycota</taxon>
        <taxon>Pezizomycotina</taxon>
        <taxon>Eurotiomycetes</taxon>
        <taxon>Eurotiomycetidae</taxon>
        <taxon>Eurotiales</taxon>
        <taxon>Aspergillaceae</taxon>
        <taxon>Penicillium</taxon>
    </lineage>
</organism>
<accession>A0AAD6N193</accession>
<name>A0AAD6N193_9EURO</name>
<reference evidence="1" key="1">
    <citation type="journal article" date="2023" name="IMA Fungus">
        <title>Comparative genomic study of the Penicillium genus elucidates a diverse pangenome and 15 lateral gene transfer events.</title>
        <authorList>
            <person name="Petersen C."/>
            <person name="Sorensen T."/>
            <person name="Nielsen M.R."/>
            <person name="Sondergaard T.E."/>
            <person name="Sorensen J.L."/>
            <person name="Fitzpatrick D.A."/>
            <person name="Frisvad J.C."/>
            <person name="Nielsen K.L."/>
        </authorList>
    </citation>
    <scope>NUCLEOTIDE SEQUENCE</scope>
    <source>
        <strain evidence="1">IBT 17514</strain>
    </source>
</reference>
<keyword evidence="2" id="KW-1185">Reference proteome</keyword>
<dbReference type="AlphaFoldDB" id="A0AAD6N193"/>
<gene>
    <name evidence="1" type="ORF">N7493_000960</name>
</gene>
<dbReference type="Proteomes" id="UP001215712">
    <property type="component" value="Unassembled WGS sequence"/>
</dbReference>
<proteinExistence type="predicted"/>
<comment type="caution">
    <text evidence="1">The sequence shown here is derived from an EMBL/GenBank/DDBJ whole genome shotgun (WGS) entry which is preliminary data.</text>
</comment>
<evidence type="ECO:0000313" key="2">
    <source>
        <dbReference type="Proteomes" id="UP001215712"/>
    </source>
</evidence>
<reference evidence="1" key="2">
    <citation type="submission" date="2023-01" db="EMBL/GenBank/DDBJ databases">
        <authorList>
            <person name="Petersen C."/>
        </authorList>
    </citation>
    <scope>NUCLEOTIDE SEQUENCE</scope>
    <source>
        <strain evidence="1">IBT 17514</strain>
    </source>
</reference>
<dbReference type="EMBL" id="JAQJAN010000001">
    <property type="protein sequence ID" value="KAJ5741088.1"/>
    <property type="molecule type" value="Genomic_DNA"/>
</dbReference>
<evidence type="ECO:0000313" key="1">
    <source>
        <dbReference type="EMBL" id="KAJ5741088.1"/>
    </source>
</evidence>
<protein>
    <submittedName>
        <fullName evidence="1">Uncharacterized protein</fullName>
    </submittedName>
</protein>
<sequence length="93" mass="10878">MDKDSTLHLEGREIGDSEHTLEIKVEQIMVESLDIMAVVIRLPERLIFIVSVYVEGGNILALDNCDYKGIMGYRVEIRYYWEDKEKWIQSLTL</sequence>